<sequence length="61" mass="6990">MVHKKKPDITVNEEDIFILIGKIRKLRANADLKSPDYTANLNLNTGLELACDEIDKVFKFE</sequence>
<comment type="caution">
    <text evidence="1">The sequence shown here is derived from an EMBL/GenBank/DDBJ whole genome shotgun (WGS) entry which is preliminary data.</text>
</comment>
<proteinExistence type="predicted"/>
<organism evidence="1">
    <name type="scientific">marine sediment metagenome</name>
    <dbReference type="NCBI Taxonomy" id="412755"/>
    <lineage>
        <taxon>unclassified sequences</taxon>
        <taxon>metagenomes</taxon>
        <taxon>ecological metagenomes</taxon>
    </lineage>
</organism>
<protein>
    <submittedName>
        <fullName evidence="1">Uncharacterized protein</fullName>
    </submittedName>
</protein>
<accession>A0A0F9CPZ6</accession>
<reference evidence="1" key="1">
    <citation type="journal article" date="2015" name="Nature">
        <title>Complex archaea that bridge the gap between prokaryotes and eukaryotes.</title>
        <authorList>
            <person name="Spang A."/>
            <person name="Saw J.H."/>
            <person name="Jorgensen S.L."/>
            <person name="Zaremba-Niedzwiedzka K."/>
            <person name="Martijn J."/>
            <person name="Lind A.E."/>
            <person name="van Eijk R."/>
            <person name="Schleper C."/>
            <person name="Guy L."/>
            <person name="Ettema T.J."/>
        </authorList>
    </citation>
    <scope>NUCLEOTIDE SEQUENCE</scope>
</reference>
<dbReference type="EMBL" id="LAZR01043171">
    <property type="protein sequence ID" value="KKL07721.1"/>
    <property type="molecule type" value="Genomic_DNA"/>
</dbReference>
<dbReference type="AlphaFoldDB" id="A0A0F9CPZ6"/>
<name>A0A0F9CPZ6_9ZZZZ</name>
<evidence type="ECO:0000313" key="1">
    <source>
        <dbReference type="EMBL" id="KKL07721.1"/>
    </source>
</evidence>
<gene>
    <name evidence="1" type="ORF">LCGC14_2583150</name>
</gene>